<dbReference type="Pfam" id="PF02449">
    <property type="entry name" value="Glyco_hydro_42"/>
    <property type="match status" value="1"/>
</dbReference>
<evidence type="ECO:0000256" key="6">
    <source>
        <dbReference type="ARBA" id="ARBA00022833"/>
    </source>
</evidence>
<comment type="caution">
    <text evidence="14">The sequence shown here is derived from an EMBL/GenBank/DDBJ whole genome shotgun (WGS) entry which is preliminary data.</text>
</comment>
<comment type="catalytic activity">
    <reaction evidence="1 8">
        <text>Hydrolysis of terminal non-reducing beta-D-galactose residues in beta-D-galactosides.</text>
        <dbReference type="EC" id="3.2.1.23"/>
    </reaction>
</comment>
<protein>
    <recommendedName>
        <fullName evidence="3 8">Beta-galactosidase</fullName>
        <shortName evidence="8">Beta-gal</shortName>
        <ecNumber evidence="3 8">3.2.1.23</ecNumber>
    </recommendedName>
</protein>
<dbReference type="GO" id="GO:0005975">
    <property type="term" value="P:carbohydrate metabolic process"/>
    <property type="evidence" value="ECO:0007669"/>
    <property type="project" value="InterPro"/>
</dbReference>
<comment type="similarity">
    <text evidence="2 8">Belongs to the glycosyl hydrolase 42 family.</text>
</comment>
<feature type="active site" description="Proton donor" evidence="9">
    <location>
        <position position="142"/>
    </location>
</feature>
<keyword evidence="15" id="KW-1185">Reference proteome</keyword>
<dbReference type="GO" id="GO:0004565">
    <property type="term" value="F:beta-galactosidase activity"/>
    <property type="evidence" value="ECO:0007669"/>
    <property type="project" value="UniProtKB-EC"/>
</dbReference>
<evidence type="ECO:0000313" key="14">
    <source>
        <dbReference type="EMBL" id="MBD5780026.1"/>
    </source>
</evidence>
<keyword evidence="4 11" id="KW-0479">Metal-binding</keyword>
<name>A0A927F964_9BACT</name>
<keyword evidence="7 8" id="KW-0326">Glycosidase</keyword>
<dbReference type="EC" id="3.2.1.23" evidence="3 8"/>
<evidence type="ECO:0000256" key="4">
    <source>
        <dbReference type="ARBA" id="ARBA00022723"/>
    </source>
</evidence>
<gene>
    <name evidence="14" type="ORF">IEN85_11045</name>
</gene>
<evidence type="ECO:0000256" key="2">
    <source>
        <dbReference type="ARBA" id="ARBA00005940"/>
    </source>
</evidence>
<dbReference type="PIRSF" id="PIRSF001084">
    <property type="entry name" value="B-galactosidase"/>
    <property type="match status" value="1"/>
</dbReference>
<feature type="binding site" evidence="10">
    <location>
        <position position="103"/>
    </location>
    <ligand>
        <name>substrate</name>
    </ligand>
</feature>
<keyword evidence="5 8" id="KW-0378">Hydrolase</keyword>
<dbReference type="SUPFAM" id="SSF51445">
    <property type="entry name" value="(Trans)glycosidases"/>
    <property type="match status" value="1"/>
</dbReference>
<dbReference type="Proteomes" id="UP000622317">
    <property type="component" value="Unassembled WGS sequence"/>
</dbReference>
<dbReference type="AlphaFoldDB" id="A0A927F964"/>
<evidence type="ECO:0000256" key="3">
    <source>
        <dbReference type="ARBA" id="ARBA00012756"/>
    </source>
</evidence>
<accession>A0A927F964</accession>
<evidence type="ECO:0000256" key="8">
    <source>
        <dbReference type="PIRNR" id="PIRNR001084"/>
    </source>
</evidence>
<feature type="domain" description="Beta-galactosidase trimerisation" evidence="13">
    <location>
        <begin position="369"/>
        <end position="574"/>
    </location>
</feature>
<organism evidence="14 15">
    <name type="scientific">Pelagicoccus enzymogenes</name>
    <dbReference type="NCBI Taxonomy" id="2773457"/>
    <lineage>
        <taxon>Bacteria</taxon>
        <taxon>Pseudomonadati</taxon>
        <taxon>Verrucomicrobiota</taxon>
        <taxon>Opitutia</taxon>
        <taxon>Puniceicoccales</taxon>
        <taxon>Pelagicoccaceae</taxon>
        <taxon>Pelagicoccus</taxon>
    </lineage>
</organism>
<dbReference type="Gene3D" id="3.20.20.80">
    <property type="entry name" value="Glycosidases"/>
    <property type="match status" value="1"/>
</dbReference>
<dbReference type="InterPro" id="IPR013738">
    <property type="entry name" value="Beta_galactosidase_Trimer"/>
</dbReference>
<dbReference type="PANTHER" id="PTHR36447:SF2">
    <property type="entry name" value="BETA-GALACTOSIDASE YESZ"/>
    <property type="match status" value="1"/>
</dbReference>
<evidence type="ECO:0000256" key="1">
    <source>
        <dbReference type="ARBA" id="ARBA00001412"/>
    </source>
</evidence>
<feature type="active site" description="Nucleophile" evidence="9">
    <location>
        <position position="284"/>
    </location>
</feature>
<evidence type="ECO:0000259" key="12">
    <source>
        <dbReference type="Pfam" id="PF02449"/>
    </source>
</evidence>
<keyword evidence="6 11" id="KW-0862">Zinc</keyword>
<evidence type="ECO:0000256" key="9">
    <source>
        <dbReference type="PIRSR" id="PIRSR001084-1"/>
    </source>
</evidence>
<evidence type="ECO:0000256" key="5">
    <source>
        <dbReference type="ARBA" id="ARBA00022801"/>
    </source>
</evidence>
<evidence type="ECO:0000256" key="11">
    <source>
        <dbReference type="PIRSR" id="PIRSR001084-3"/>
    </source>
</evidence>
<dbReference type="PANTHER" id="PTHR36447">
    <property type="entry name" value="BETA-GALACTOSIDASE GANA"/>
    <property type="match status" value="1"/>
</dbReference>
<dbReference type="InterPro" id="IPR017853">
    <property type="entry name" value="GH"/>
</dbReference>
<reference evidence="14" key="1">
    <citation type="submission" date="2020-09" db="EMBL/GenBank/DDBJ databases">
        <title>Pelagicoccus enzymogenes sp. nov. with an EPS production, isolated from marine sediment.</title>
        <authorList>
            <person name="Feng X."/>
        </authorList>
    </citation>
    <scope>NUCLEOTIDE SEQUENCE</scope>
    <source>
        <strain evidence="14">NFK12</strain>
    </source>
</reference>
<sequence length="640" mass="72292">MKFGVQYYPSHWPESQWAADIAKMKEVGVKFVRMGDLSWSAFEPAPGEFDFSWMERAIAMMGDAGIKTILCTCSRTPPPWLYRKHPEILPKDQNGVTRYQDGRYAVAMSHPVFQREALRIDQAMVDYFAGNENIISWQIDNEIGCHNDCYGDHSMSQFHAYLKEKYKSPNALNEAWGEHFWAFQIQEFEDVPRPFENPHIQLEYRRFLSSLNVDFGRSRYRMMKAADPDKPVTTNFQNLYWDHTDYHALSNEIDVNGMNHYPARTPELALDCLRGDKGEVWVLEQQSHLAAIDSPTGWTRLWAWMAIAHGASALIFFRWRQCRYGCEQFGDGLLPHSNREGRLFKEFAKMGAELEVLADVIEPTKPDSKVALTYSYESRWAVKASVYGEEIDPVYEAVDLHKSLAKVVTSVDCLDPRADLSKYRLVIAPRLWLIDDAVANNLRSFVEAGGTLCLTAGSGIVDEVGKCFAEPRPGKLCDLAGIWCSDFVGTKGLELVLESEVDTRLSGLRASVAADEINIDGAEVVAKHGNGWRKGLPAITRNRVGKGQVIYVGVRLDTSEMLPLISWLTEEAGIEQEFDRVEGVTVYERVCDDYRLLFLLNWTDEAKAMSIGSGWADAASGEAVGEEVEIGATDMRVLKR</sequence>
<evidence type="ECO:0000256" key="7">
    <source>
        <dbReference type="ARBA" id="ARBA00023295"/>
    </source>
</evidence>
<dbReference type="GO" id="GO:0046872">
    <property type="term" value="F:metal ion binding"/>
    <property type="evidence" value="ECO:0007669"/>
    <property type="project" value="UniProtKB-KW"/>
</dbReference>
<feature type="domain" description="Glycoside hydrolase family 42 N-terminal" evidence="12">
    <location>
        <begin position="6"/>
        <end position="355"/>
    </location>
</feature>
<dbReference type="CDD" id="cd03143">
    <property type="entry name" value="A4_beta-galactosidase_middle_domain"/>
    <property type="match status" value="1"/>
</dbReference>
<feature type="binding site" evidence="10">
    <location>
        <position position="141"/>
    </location>
    <ligand>
        <name>substrate</name>
    </ligand>
</feature>
<dbReference type="Pfam" id="PF08532">
    <property type="entry name" value="Glyco_hydro_42M"/>
    <property type="match status" value="1"/>
</dbReference>
<evidence type="ECO:0000313" key="15">
    <source>
        <dbReference type="Proteomes" id="UP000622317"/>
    </source>
</evidence>
<dbReference type="GO" id="GO:0009341">
    <property type="term" value="C:beta-galactosidase complex"/>
    <property type="evidence" value="ECO:0007669"/>
    <property type="project" value="InterPro"/>
</dbReference>
<dbReference type="SUPFAM" id="SSF52317">
    <property type="entry name" value="Class I glutamine amidotransferase-like"/>
    <property type="match status" value="1"/>
</dbReference>
<dbReference type="InterPro" id="IPR029062">
    <property type="entry name" value="Class_I_gatase-like"/>
</dbReference>
<dbReference type="InterPro" id="IPR013529">
    <property type="entry name" value="Glyco_hydro_42_N"/>
</dbReference>
<evidence type="ECO:0000256" key="10">
    <source>
        <dbReference type="PIRSR" id="PIRSR001084-2"/>
    </source>
</evidence>
<dbReference type="EMBL" id="JACYFG010000032">
    <property type="protein sequence ID" value="MBD5780026.1"/>
    <property type="molecule type" value="Genomic_DNA"/>
</dbReference>
<dbReference type="Gene3D" id="2.60.40.1180">
    <property type="entry name" value="Golgi alpha-mannosidase II"/>
    <property type="match status" value="1"/>
</dbReference>
<dbReference type="InterPro" id="IPR003476">
    <property type="entry name" value="Glyco_hydro_42"/>
</dbReference>
<dbReference type="RefSeq" id="WP_191617145.1">
    <property type="nucleotide sequence ID" value="NZ_JACYFG010000032.1"/>
</dbReference>
<dbReference type="InterPro" id="IPR013780">
    <property type="entry name" value="Glyco_hydro_b"/>
</dbReference>
<evidence type="ECO:0000259" key="13">
    <source>
        <dbReference type="Pfam" id="PF08532"/>
    </source>
</evidence>
<proteinExistence type="inferred from homology"/>
<feature type="binding site" evidence="11">
    <location>
        <position position="149"/>
    </location>
    <ligand>
        <name>Zn(2+)</name>
        <dbReference type="ChEBI" id="CHEBI:29105"/>
    </ligand>
</feature>
<dbReference type="Gene3D" id="3.40.50.880">
    <property type="match status" value="1"/>
</dbReference>